<dbReference type="GO" id="GO:0007040">
    <property type="term" value="P:lysosome organization"/>
    <property type="evidence" value="ECO:0007669"/>
    <property type="project" value="TreeGrafter"/>
</dbReference>
<dbReference type="GO" id="GO:0016798">
    <property type="term" value="F:hydrolase activity, acting on glycosyl bonds"/>
    <property type="evidence" value="ECO:0007669"/>
    <property type="project" value="TreeGrafter"/>
</dbReference>
<comment type="similarity">
    <text evidence="1">Belongs to the CLN5 family.</text>
</comment>
<evidence type="ECO:0000313" key="5">
    <source>
        <dbReference type="EMBL" id="CAE7379190.1"/>
    </source>
</evidence>
<comment type="caution">
    <text evidence="5">The sequence shown here is derived from an EMBL/GenBank/DDBJ whole genome shotgun (WGS) entry which is preliminary data.</text>
</comment>
<dbReference type="PANTHER" id="PTHR15380:SF2">
    <property type="entry name" value="CEROID-LIPOFUSCINOSIS NEURONAL PROTEIN 5"/>
    <property type="match status" value="1"/>
</dbReference>
<dbReference type="GO" id="GO:0005765">
    <property type="term" value="C:lysosomal membrane"/>
    <property type="evidence" value="ECO:0007669"/>
    <property type="project" value="TreeGrafter"/>
</dbReference>
<dbReference type="InterPro" id="IPR026138">
    <property type="entry name" value="CLN5"/>
</dbReference>
<dbReference type="AlphaFoldDB" id="A0A812Q7D4"/>
<evidence type="ECO:0000256" key="2">
    <source>
        <dbReference type="ARBA" id="ARBA00023180"/>
    </source>
</evidence>
<evidence type="ECO:0000256" key="1">
    <source>
        <dbReference type="ARBA" id="ARBA00007028"/>
    </source>
</evidence>
<dbReference type="Proteomes" id="UP000604046">
    <property type="component" value="Unassembled WGS sequence"/>
</dbReference>
<reference evidence="5" key="1">
    <citation type="submission" date="2021-02" db="EMBL/GenBank/DDBJ databases">
        <authorList>
            <person name="Dougan E. K."/>
            <person name="Rhodes N."/>
            <person name="Thang M."/>
            <person name="Chan C."/>
        </authorList>
    </citation>
    <scope>NUCLEOTIDE SEQUENCE</scope>
</reference>
<sequence length="466" mass="52283">MSIFSRCSLATWALLLLSCDAQQPSKDWCATGIEVPDFKEDGGTPSVEVFVVQSPLFSTNPHIGKKLAWLNLYHTAMVFRQEVTGAEPRNWTVEFDSVTNVLGAILPKIQNETLTWNNDARYCVTPGILWGEAHWSKMFDLALELTSAQARQIFTEFVPSVNRTSHHSRPLYQLWRVVSRESEETLVKDITCGDGINWILHFASSQLGVRVKAGFELKFTSIVFHADRLDQVDVGGEQWPDVVKYFRGMIHVTASQQTALERLLDMLLLLPVHYVYDGNAKAGLWAHEKALLESGLLTEVSHRGASSILLQLVLQAPCLGCLEPPSLPPEEEGGPAEEEGEPGEVEDLVRIYRHMTDRECSFLRECGTLPNTQPYQTIVEGDEGFEYCKKYFCGKKKVSPPVSSIVEFMCPRVLVDRLFAMQWKIEDGARSHGLGDKGGKGLPLFNEALESGAISWRIVFVKRPRK</sequence>
<keyword evidence="6" id="KW-1185">Reference proteome</keyword>
<feature type="chain" id="PRO_5032339027" evidence="4">
    <location>
        <begin position="22"/>
        <end position="466"/>
    </location>
</feature>
<proteinExistence type="inferred from homology"/>
<dbReference type="OrthoDB" id="439021at2759"/>
<feature type="region of interest" description="Disordered" evidence="3">
    <location>
        <begin position="325"/>
        <end position="344"/>
    </location>
</feature>
<protein>
    <submittedName>
        <fullName evidence="5">Cln5 protein</fullName>
    </submittedName>
</protein>
<keyword evidence="2" id="KW-0325">Glycoprotein</keyword>
<keyword evidence="4" id="KW-0732">Signal</keyword>
<dbReference type="PROSITE" id="PS51257">
    <property type="entry name" value="PROKAR_LIPOPROTEIN"/>
    <property type="match status" value="1"/>
</dbReference>
<evidence type="ECO:0000256" key="3">
    <source>
        <dbReference type="SAM" id="MobiDB-lite"/>
    </source>
</evidence>
<organism evidence="5 6">
    <name type="scientific">Symbiodinium natans</name>
    <dbReference type="NCBI Taxonomy" id="878477"/>
    <lineage>
        <taxon>Eukaryota</taxon>
        <taxon>Sar</taxon>
        <taxon>Alveolata</taxon>
        <taxon>Dinophyceae</taxon>
        <taxon>Suessiales</taxon>
        <taxon>Symbiodiniaceae</taxon>
        <taxon>Symbiodinium</taxon>
    </lineage>
</organism>
<dbReference type="PANTHER" id="PTHR15380">
    <property type="entry name" value="CEROID-LIPOFUSCINOSIS, NEURONAL 5"/>
    <property type="match status" value="1"/>
</dbReference>
<accession>A0A812Q7D4</accession>
<dbReference type="EMBL" id="CAJNDS010002219">
    <property type="protein sequence ID" value="CAE7379190.1"/>
    <property type="molecule type" value="Genomic_DNA"/>
</dbReference>
<evidence type="ECO:0000256" key="4">
    <source>
        <dbReference type="SAM" id="SignalP"/>
    </source>
</evidence>
<feature type="compositionally biased region" description="Acidic residues" evidence="3">
    <location>
        <begin position="329"/>
        <end position="344"/>
    </location>
</feature>
<feature type="signal peptide" evidence="4">
    <location>
        <begin position="1"/>
        <end position="21"/>
    </location>
</feature>
<evidence type="ECO:0000313" key="6">
    <source>
        <dbReference type="Proteomes" id="UP000604046"/>
    </source>
</evidence>
<gene>
    <name evidence="5" type="primary">cln5</name>
    <name evidence="5" type="ORF">SNAT2548_LOCUS20703</name>
</gene>
<name>A0A812Q7D4_9DINO</name>